<feature type="transmembrane region" description="Helical" evidence="1">
    <location>
        <begin position="101"/>
        <end position="120"/>
    </location>
</feature>
<dbReference type="EMBL" id="BAAABU010000015">
    <property type="protein sequence ID" value="GAA0247363.1"/>
    <property type="molecule type" value="Genomic_DNA"/>
</dbReference>
<accession>A0ABP3E2E4</accession>
<keyword evidence="1" id="KW-0472">Membrane</keyword>
<organism evidence="2 3">
    <name type="scientific">Saccharothrix mutabilis subsp. mutabilis</name>
    <dbReference type="NCBI Taxonomy" id="66855"/>
    <lineage>
        <taxon>Bacteria</taxon>
        <taxon>Bacillati</taxon>
        <taxon>Actinomycetota</taxon>
        <taxon>Actinomycetes</taxon>
        <taxon>Pseudonocardiales</taxon>
        <taxon>Pseudonocardiaceae</taxon>
        <taxon>Saccharothrix</taxon>
    </lineage>
</organism>
<evidence type="ECO:0000256" key="1">
    <source>
        <dbReference type="SAM" id="Phobius"/>
    </source>
</evidence>
<proteinExistence type="predicted"/>
<evidence type="ECO:0000313" key="3">
    <source>
        <dbReference type="Proteomes" id="UP001500416"/>
    </source>
</evidence>
<sequence length="304" mass="31255">MCEVAIGSTNGWEVAAVSAPLFRAAPDAGAADRGTTVRVARAVSATAALAIAVCAIAGLLSPVYRDPDEIVALFRAYDAVALAAAVLLLVVALFARSVHAVLLWAGMLAYAAYNYAYYLFGARLNALFGLYAAVVALSVTGLVALLLATDNRVIAARYRRRTPVRAVAVVLAVLAVSLGAMWLTRIAAAVSGQTPLSEPSKLVVPAAFTQLGAAVDLAVLVPAYGAVAVALWRGVAWAYPAATALLLAGVLHQVAYMVALVVQASTGIAGATAFDPLEPVIAGAFLAAATVMLWHREKRSAAGE</sequence>
<keyword evidence="3" id="KW-1185">Reference proteome</keyword>
<feature type="transmembrane region" description="Helical" evidence="1">
    <location>
        <begin position="42"/>
        <end position="64"/>
    </location>
</feature>
<gene>
    <name evidence="2" type="ORF">GCM10010492_53780</name>
</gene>
<feature type="transmembrane region" description="Helical" evidence="1">
    <location>
        <begin position="167"/>
        <end position="188"/>
    </location>
</feature>
<evidence type="ECO:0000313" key="2">
    <source>
        <dbReference type="EMBL" id="GAA0247363.1"/>
    </source>
</evidence>
<comment type="caution">
    <text evidence="2">The sequence shown here is derived from an EMBL/GenBank/DDBJ whole genome shotgun (WGS) entry which is preliminary data.</text>
</comment>
<dbReference type="Proteomes" id="UP001500416">
    <property type="component" value="Unassembled WGS sequence"/>
</dbReference>
<keyword evidence="1" id="KW-1133">Transmembrane helix</keyword>
<name>A0ABP3E2E4_9PSEU</name>
<feature type="transmembrane region" description="Helical" evidence="1">
    <location>
        <begin position="208"/>
        <end position="232"/>
    </location>
</feature>
<reference evidence="3" key="1">
    <citation type="journal article" date="2019" name="Int. J. Syst. Evol. Microbiol.">
        <title>The Global Catalogue of Microorganisms (GCM) 10K type strain sequencing project: providing services to taxonomists for standard genome sequencing and annotation.</title>
        <authorList>
            <consortium name="The Broad Institute Genomics Platform"/>
            <consortium name="The Broad Institute Genome Sequencing Center for Infectious Disease"/>
            <person name="Wu L."/>
            <person name="Ma J."/>
        </authorList>
    </citation>
    <scope>NUCLEOTIDE SEQUENCE [LARGE SCALE GENOMIC DNA]</scope>
    <source>
        <strain evidence="3">JCM 3380</strain>
    </source>
</reference>
<feature type="transmembrane region" description="Helical" evidence="1">
    <location>
        <begin position="244"/>
        <end position="264"/>
    </location>
</feature>
<protein>
    <submittedName>
        <fullName evidence="2">Uncharacterized protein</fullName>
    </submittedName>
</protein>
<feature type="transmembrane region" description="Helical" evidence="1">
    <location>
        <begin position="276"/>
        <end position="294"/>
    </location>
</feature>
<feature type="transmembrane region" description="Helical" evidence="1">
    <location>
        <begin position="126"/>
        <end position="147"/>
    </location>
</feature>
<feature type="transmembrane region" description="Helical" evidence="1">
    <location>
        <begin position="76"/>
        <end position="94"/>
    </location>
</feature>
<keyword evidence="1" id="KW-0812">Transmembrane</keyword>